<name>A0A410WX91_9BACL</name>
<accession>A0A410WX91</accession>
<dbReference type="AlphaFoldDB" id="A0A410WX91"/>
<evidence type="ECO:0000256" key="1">
    <source>
        <dbReference type="ARBA" id="ARBA00022491"/>
    </source>
</evidence>
<keyword evidence="2" id="KW-0805">Transcription regulation</keyword>
<reference evidence="7 8" key="1">
    <citation type="submission" date="2018-01" db="EMBL/GenBank/DDBJ databases">
        <title>The whole genome sequencing and assembly of Paenibacillus chitinolyticus KCCM 41400 strain.</title>
        <authorList>
            <person name="Kim J.-Y."/>
            <person name="Park M.-K."/>
            <person name="Lee Y.-J."/>
            <person name="Yi H."/>
            <person name="Bahn Y.-S."/>
            <person name="Kim J.F."/>
            <person name="Lee D.-W."/>
        </authorList>
    </citation>
    <scope>NUCLEOTIDE SEQUENCE [LARGE SCALE GENOMIC DNA]</scope>
    <source>
        <strain evidence="7 8">KCCM 41400</strain>
    </source>
</reference>
<dbReference type="PANTHER" id="PTHR30204">
    <property type="entry name" value="REDOX-CYCLING DRUG-SENSING TRANSCRIPTIONAL ACTIVATOR SOXR"/>
    <property type="match status" value="1"/>
</dbReference>
<evidence type="ECO:0000256" key="3">
    <source>
        <dbReference type="ARBA" id="ARBA00023125"/>
    </source>
</evidence>
<proteinExistence type="predicted"/>
<dbReference type="SMART" id="SM00422">
    <property type="entry name" value="HTH_MERR"/>
    <property type="match status" value="2"/>
</dbReference>
<evidence type="ECO:0000313" key="9">
    <source>
        <dbReference type="Proteomes" id="UP001527202"/>
    </source>
</evidence>
<dbReference type="InterPro" id="IPR047057">
    <property type="entry name" value="MerR_fam"/>
</dbReference>
<keyword evidence="4" id="KW-0804">Transcription</keyword>
<protein>
    <submittedName>
        <fullName evidence="7">MerR family DNA-binding transcriptional regulator</fullName>
    </submittedName>
</protein>
<keyword evidence="1" id="KW-0678">Repressor</keyword>
<dbReference type="Proteomes" id="UP001527202">
    <property type="component" value="Unassembled WGS sequence"/>
</dbReference>
<dbReference type="GO" id="GO:0003700">
    <property type="term" value="F:DNA-binding transcription factor activity"/>
    <property type="evidence" value="ECO:0007669"/>
    <property type="project" value="InterPro"/>
</dbReference>
<dbReference type="Gene3D" id="1.10.1660.10">
    <property type="match status" value="2"/>
</dbReference>
<dbReference type="GO" id="GO:0003677">
    <property type="term" value="F:DNA binding"/>
    <property type="evidence" value="ECO:0007669"/>
    <property type="project" value="UniProtKB-KW"/>
</dbReference>
<feature type="domain" description="HTH merR-type" evidence="5">
    <location>
        <begin position="122"/>
        <end position="191"/>
    </location>
</feature>
<dbReference type="Pfam" id="PF13411">
    <property type="entry name" value="MerR_1"/>
    <property type="match status" value="1"/>
</dbReference>
<dbReference type="Proteomes" id="UP000288943">
    <property type="component" value="Chromosome"/>
</dbReference>
<dbReference type="EMBL" id="JAMDMJ010000055">
    <property type="protein sequence ID" value="MCY9599769.1"/>
    <property type="molecule type" value="Genomic_DNA"/>
</dbReference>
<reference evidence="6 9" key="2">
    <citation type="submission" date="2022-05" db="EMBL/GenBank/DDBJ databases">
        <title>Genome Sequencing of Bee-Associated Microbes.</title>
        <authorList>
            <person name="Dunlap C."/>
        </authorList>
    </citation>
    <scope>NUCLEOTIDE SEQUENCE [LARGE SCALE GENOMIC DNA]</scope>
    <source>
        <strain evidence="6 9">NRRL B-23120</strain>
    </source>
</reference>
<evidence type="ECO:0000256" key="4">
    <source>
        <dbReference type="ARBA" id="ARBA00023163"/>
    </source>
</evidence>
<dbReference type="PROSITE" id="PS50937">
    <property type="entry name" value="HTH_MERR_2"/>
    <property type="match status" value="2"/>
</dbReference>
<dbReference type="InterPro" id="IPR009061">
    <property type="entry name" value="DNA-bd_dom_put_sf"/>
</dbReference>
<dbReference type="RefSeq" id="WP_042227508.1">
    <property type="nucleotide sequence ID" value="NZ_CP026520.1"/>
</dbReference>
<evidence type="ECO:0000259" key="5">
    <source>
        <dbReference type="PROSITE" id="PS50937"/>
    </source>
</evidence>
<dbReference type="SUPFAM" id="SSF46955">
    <property type="entry name" value="Putative DNA-binding domain"/>
    <property type="match status" value="2"/>
</dbReference>
<feature type="domain" description="HTH merR-type" evidence="5">
    <location>
        <begin position="8"/>
        <end position="43"/>
    </location>
</feature>
<sequence length="242" mass="27208">MNFRPIDIARKLRVSTSALRNYEAAGLVPPANRTPSGHRTYTELHAAYFECIQAMSPGFGMDITAEVLRRLQKGEWASALWCMTEAQTALFRDKRRADDTLAYLESGEAATAQEAQDPGGQSIGQVSAETGIPRSAIRHWEKTGLITANRNPANGYRTFNRLQVRKIRLIHTLRQAVYSQELAELKKAIGLLDPDNLEAAIAIARDSLRYLERMNLHQLKGAYCVYRLCERLNVPLSPSHRE</sequence>
<evidence type="ECO:0000313" key="6">
    <source>
        <dbReference type="EMBL" id="MCY9599769.1"/>
    </source>
</evidence>
<evidence type="ECO:0000256" key="2">
    <source>
        <dbReference type="ARBA" id="ARBA00023015"/>
    </source>
</evidence>
<dbReference type="InterPro" id="IPR000551">
    <property type="entry name" value="MerR-type_HTH_dom"/>
</dbReference>
<keyword evidence="3 7" id="KW-0238">DNA-binding</keyword>
<dbReference type="Pfam" id="PF00376">
    <property type="entry name" value="MerR"/>
    <property type="match status" value="1"/>
</dbReference>
<dbReference type="EMBL" id="CP026520">
    <property type="protein sequence ID" value="QAV18950.1"/>
    <property type="molecule type" value="Genomic_DNA"/>
</dbReference>
<gene>
    <name evidence="6" type="ORF">M5X16_28890</name>
    <name evidence="7" type="ORF">PC41400_15195</name>
</gene>
<dbReference type="KEGG" id="pchi:PC41400_15195"/>
<organism evidence="7 8">
    <name type="scientific">Paenibacillus chitinolyticus</name>
    <dbReference type="NCBI Taxonomy" id="79263"/>
    <lineage>
        <taxon>Bacteria</taxon>
        <taxon>Bacillati</taxon>
        <taxon>Bacillota</taxon>
        <taxon>Bacilli</taxon>
        <taxon>Bacillales</taxon>
        <taxon>Paenibacillaceae</taxon>
        <taxon>Paenibacillus</taxon>
    </lineage>
</organism>
<evidence type="ECO:0000313" key="7">
    <source>
        <dbReference type="EMBL" id="QAV18950.1"/>
    </source>
</evidence>
<dbReference type="OrthoDB" id="122388at2"/>
<dbReference type="GeneID" id="95376159"/>
<evidence type="ECO:0000313" key="8">
    <source>
        <dbReference type="Proteomes" id="UP000288943"/>
    </source>
</evidence>
<keyword evidence="9" id="KW-1185">Reference proteome</keyword>
<dbReference type="PANTHER" id="PTHR30204:SF69">
    <property type="entry name" value="MERR-FAMILY TRANSCRIPTIONAL REGULATOR"/>
    <property type="match status" value="1"/>
</dbReference>